<evidence type="ECO:0000256" key="2">
    <source>
        <dbReference type="ARBA" id="ARBA00022526"/>
    </source>
</evidence>
<dbReference type="EMBL" id="JTDW01000001">
    <property type="protein sequence ID" value="KJD37215.1"/>
    <property type="molecule type" value="Genomic_DNA"/>
</dbReference>
<sequence length="367" mass="40980">MILLHFNCSNKKKPVTHLNKTSVKTKIIPLTIGTYTKESREGIYQADFNVETGEISNLKLLAKVQQPSFLALTKDREKLYAVSEIDEGKLSVYIKNEDGSYGLNQEISTEGSTTCHVTLNKDESLVSVANYRKGSITVYKNSSDKLETLASFKHEGSSVHRRQQEPHPHSTYFSKDEKYIYVPDLGTDEIMAYPIENKNVSQGKVALKMAPGDGPRHMAMHPTKNMWFVVGELSNVVWSLVPNSDGTFQVLDKQNLLPEGVKGRSSAADIHVSPNGKYLYTSNRGHKDSFHCISVFEILESGKLKAIEHVSNGINQPRNFSLSPDGKFLLVANQYGENIIVFKVKENGTLELTKHAIKISMPACLKF</sequence>
<keyword evidence="2" id="KW-0119">Carbohydrate metabolism</keyword>
<dbReference type="PANTHER" id="PTHR30344">
    <property type="entry name" value="6-PHOSPHOGLUCONOLACTONASE-RELATED"/>
    <property type="match status" value="1"/>
</dbReference>
<reference evidence="3 4" key="1">
    <citation type="submission" date="2014-11" db="EMBL/GenBank/DDBJ databases">
        <title>Tamlana sedimentorum sp. nov., isolated from shallow sand sediments of the Sea of Japan.</title>
        <authorList>
            <person name="Romanenko L.A."/>
        </authorList>
    </citation>
    <scope>NUCLEOTIDE SEQUENCE [LARGE SCALE GENOMIC DNA]</scope>
    <source>
        <strain evidence="3 4">JCM 19808</strain>
    </source>
</reference>
<evidence type="ECO:0008006" key="5">
    <source>
        <dbReference type="Google" id="ProtNLM"/>
    </source>
</evidence>
<dbReference type="InterPro" id="IPR019405">
    <property type="entry name" value="Lactonase_7-beta_prop"/>
</dbReference>
<proteinExistence type="inferred from homology"/>
<dbReference type="InterPro" id="IPR050282">
    <property type="entry name" value="Cycloisomerase_2"/>
</dbReference>
<dbReference type="GO" id="GO:0005829">
    <property type="term" value="C:cytosol"/>
    <property type="evidence" value="ECO:0007669"/>
    <property type="project" value="TreeGrafter"/>
</dbReference>
<dbReference type="GO" id="GO:0006006">
    <property type="term" value="P:glucose metabolic process"/>
    <property type="evidence" value="ECO:0007669"/>
    <property type="project" value="UniProtKB-KW"/>
</dbReference>
<dbReference type="Pfam" id="PF10282">
    <property type="entry name" value="Lactonase"/>
    <property type="match status" value="1"/>
</dbReference>
<keyword evidence="4" id="KW-1185">Reference proteome</keyword>
<name>A0A0D7WDG4_9FLAO</name>
<dbReference type="InterPro" id="IPR011045">
    <property type="entry name" value="N2O_reductase_N"/>
</dbReference>
<dbReference type="SUPFAM" id="SSF50974">
    <property type="entry name" value="Nitrous oxide reductase, N-terminal domain"/>
    <property type="match status" value="1"/>
</dbReference>
<organism evidence="3 4">
    <name type="scientific">Neotamlana sedimentorum</name>
    <dbReference type="NCBI Taxonomy" id="1435349"/>
    <lineage>
        <taxon>Bacteria</taxon>
        <taxon>Pseudomonadati</taxon>
        <taxon>Bacteroidota</taxon>
        <taxon>Flavobacteriia</taxon>
        <taxon>Flavobacteriales</taxon>
        <taxon>Flavobacteriaceae</taxon>
        <taxon>Neotamlana</taxon>
    </lineage>
</organism>
<dbReference type="PATRIC" id="fig|1435349.4.peg.394"/>
<evidence type="ECO:0000313" key="3">
    <source>
        <dbReference type="EMBL" id="KJD37215.1"/>
    </source>
</evidence>
<protein>
    <recommendedName>
        <fullName evidence="5">6-phosphogluconolactonase</fullName>
    </recommendedName>
</protein>
<dbReference type="STRING" id="1435349.PW52_01895"/>
<evidence type="ECO:0000313" key="4">
    <source>
        <dbReference type="Proteomes" id="UP000032578"/>
    </source>
</evidence>
<dbReference type="GO" id="GO:0017057">
    <property type="term" value="F:6-phosphogluconolactonase activity"/>
    <property type="evidence" value="ECO:0007669"/>
    <property type="project" value="TreeGrafter"/>
</dbReference>
<evidence type="ECO:0000256" key="1">
    <source>
        <dbReference type="ARBA" id="ARBA00005564"/>
    </source>
</evidence>
<dbReference type="AlphaFoldDB" id="A0A0D7WDG4"/>
<comment type="similarity">
    <text evidence="1">Belongs to the cycloisomerase 2 family.</text>
</comment>
<comment type="caution">
    <text evidence="3">The sequence shown here is derived from an EMBL/GenBank/DDBJ whole genome shotgun (WGS) entry which is preliminary data.</text>
</comment>
<dbReference type="PANTHER" id="PTHR30344:SF1">
    <property type="entry name" value="6-PHOSPHOGLUCONOLACTONASE"/>
    <property type="match status" value="1"/>
</dbReference>
<gene>
    <name evidence="3" type="ORF">PW52_01895</name>
</gene>
<dbReference type="Proteomes" id="UP000032578">
    <property type="component" value="Unassembled WGS sequence"/>
</dbReference>
<accession>A0A0D7WDG4</accession>
<dbReference type="Gene3D" id="2.130.10.10">
    <property type="entry name" value="YVTN repeat-like/Quinoprotein amine dehydrogenase"/>
    <property type="match status" value="1"/>
</dbReference>
<dbReference type="InterPro" id="IPR015943">
    <property type="entry name" value="WD40/YVTN_repeat-like_dom_sf"/>
</dbReference>
<keyword evidence="2" id="KW-0313">Glucose metabolism</keyword>